<evidence type="ECO:0000256" key="1">
    <source>
        <dbReference type="SAM" id="Coils"/>
    </source>
</evidence>
<name>A0A6G3TPQ6_9ACTN</name>
<feature type="coiled-coil region" evidence="1">
    <location>
        <begin position="33"/>
        <end position="67"/>
    </location>
</feature>
<protein>
    <submittedName>
        <fullName evidence="2">WXG100 family type VII secretion target</fullName>
    </submittedName>
</protein>
<keyword evidence="1" id="KW-0175">Coiled coil</keyword>
<gene>
    <name evidence="2" type="ORF">G3I66_36350</name>
</gene>
<dbReference type="AlphaFoldDB" id="A0A6G3TPQ6"/>
<organism evidence="2 3">
    <name type="scientific">Streptomyces rubrogriseus</name>
    <dbReference type="NCBI Taxonomy" id="194673"/>
    <lineage>
        <taxon>Bacteria</taxon>
        <taxon>Bacillati</taxon>
        <taxon>Actinomycetota</taxon>
        <taxon>Actinomycetes</taxon>
        <taxon>Kitasatosporales</taxon>
        <taxon>Streptomycetaceae</taxon>
        <taxon>Streptomyces</taxon>
        <taxon>Streptomyces violaceoruber group</taxon>
    </lineage>
</organism>
<sequence>MRRFDPQTRSHGGWPCGVVRGSGFMPKDLDITYQDMRDAAKHVVKEKEKLQEKLDGLRKYIANLVESGYVTKSSSKAFDDNFDEFTRGAKDTLDGLDGMGDYLTMAADKFEQIDDELAKQARSK</sequence>
<dbReference type="SUPFAM" id="SSF140453">
    <property type="entry name" value="EsxAB dimer-like"/>
    <property type="match status" value="1"/>
</dbReference>
<dbReference type="InterPro" id="IPR036689">
    <property type="entry name" value="ESAT-6-like_sf"/>
</dbReference>
<dbReference type="EMBL" id="JAAGMQ010001078">
    <property type="protein sequence ID" value="NEC38602.1"/>
    <property type="molecule type" value="Genomic_DNA"/>
</dbReference>
<evidence type="ECO:0000313" key="3">
    <source>
        <dbReference type="Proteomes" id="UP000475666"/>
    </source>
</evidence>
<dbReference type="Proteomes" id="UP000475666">
    <property type="component" value="Unassembled WGS sequence"/>
</dbReference>
<comment type="caution">
    <text evidence="2">The sequence shown here is derived from an EMBL/GenBank/DDBJ whole genome shotgun (WGS) entry which is preliminary data.</text>
</comment>
<accession>A0A6G3TPQ6</accession>
<dbReference type="InterPro" id="IPR010310">
    <property type="entry name" value="T7SS_ESAT-6-like"/>
</dbReference>
<proteinExistence type="predicted"/>
<evidence type="ECO:0000313" key="2">
    <source>
        <dbReference type="EMBL" id="NEC38602.1"/>
    </source>
</evidence>
<dbReference type="Pfam" id="PF06013">
    <property type="entry name" value="WXG100"/>
    <property type="match status" value="1"/>
</dbReference>
<dbReference type="Gene3D" id="1.10.287.1060">
    <property type="entry name" value="ESAT-6-like"/>
    <property type="match status" value="1"/>
</dbReference>
<reference evidence="2 3" key="1">
    <citation type="submission" date="2020-01" db="EMBL/GenBank/DDBJ databases">
        <title>Insect and environment-associated Actinomycetes.</title>
        <authorList>
            <person name="Currrie C."/>
            <person name="Chevrette M."/>
            <person name="Carlson C."/>
            <person name="Stubbendieck R."/>
            <person name="Wendt-Pienkowski E."/>
        </authorList>
    </citation>
    <scope>NUCLEOTIDE SEQUENCE [LARGE SCALE GENOMIC DNA]</scope>
    <source>
        <strain evidence="2 3">SID7739</strain>
    </source>
</reference>